<evidence type="ECO:0000313" key="1">
    <source>
        <dbReference type="EMBL" id="NEK56077.1"/>
    </source>
</evidence>
<dbReference type="Proteomes" id="UP000471409">
    <property type="component" value="Unassembled WGS sequence"/>
</dbReference>
<protein>
    <submittedName>
        <fullName evidence="1">Uncharacterized protein</fullName>
    </submittedName>
</protein>
<dbReference type="AlphaFoldDB" id="A0A6P0DUU7"/>
<reference evidence="1 2" key="1">
    <citation type="submission" date="2020-01" db="EMBL/GenBank/DDBJ databases">
        <title>Rhizobium genotypes associated with high levels of biological nitrogen fixation by grain legumes in a temperate-maritime cropping system.</title>
        <authorList>
            <person name="Maluk M."/>
            <person name="Francesc Ferrando Molina F."/>
            <person name="Lopez Del Egido L."/>
            <person name="Lafos M."/>
            <person name="Langarica-Fuentes A."/>
            <person name="Gebre Yohannes G."/>
            <person name="Young M.W."/>
            <person name="Martin P."/>
            <person name="Gantlett R."/>
            <person name="Kenicer G."/>
            <person name="Hawes C."/>
            <person name="Begg G.S."/>
            <person name="Quilliam R.S."/>
            <person name="Squire G.R."/>
            <person name="Poole P.S."/>
            <person name="Young P.W."/>
            <person name="Iannetta P.M."/>
            <person name="James E.K."/>
        </authorList>
    </citation>
    <scope>NUCLEOTIDE SEQUENCE [LARGE SCALE GENOMIC DNA]</scope>
    <source>
        <strain evidence="1 2">JHI944</strain>
    </source>
</reference>
<evidence type="ECO:0000313" key="2">
    <source>
        <dbReference type="Proteomes" id="UP000471409"/>
    </source>
</evidence>
<name>A0A6P0DUU7_RHILE</name>
<organism evidence="1 2">
    <name type="scientific">Rhizobium leguminosarum</name>
    <dbReference type="NCBI Taxonomy" id="384"/>
    <lineage>
        <taxon>Bacteria</taxon>
        <taxon>Pseudomonadati</taxon>
        <taxon>Pseudomonadota</taxon>
        <taxon>Alphaproteobacteria</taxon>
        <taxon>Hyphomicrobiales</taxon>
        <taxon>Rhizobiaceae</taxon>
        <taxon>Rhizobium/Agrobacterium group</taxon>
        <taxon>Rhizobium</taxon>
    </lineage>
</organism>
<dbReference type="EMBL" id="WXXP01001182">
    <property type="protein sequence ID" value="NEK56077.1"/>
    <property type="molecule type" value="Genomic_DNA"/>
</dbReference>
<comment type="caution">
    <text evidence="1">The sequence shown here is derived from an EMBL/GenBank/DDBJ whole genome shotgun (WGS) entry which is preliminary data.</text>
</comment>
<accession>A0A6P0DUU7</accession>
<sequence length="122" mass="13570">MAKPALIELRENAIESAGILENIFGDRQKIDWPAIQDVADDTAQTIEKPHDTPLGSFAVHHKRLHLLNEPQMNKGDHCFWSPLPASRPRARGVHLLIEGMTDCHSQHCRLTGCDTTSLCPVS</sequence>
<feature type="non-terminal residue" evidence="1">
    <location>
        <position position="122"/>
    </location>
</feature>
<proteinExistence type="predicted"/>
<gene>
    <name evidence="1" type="ORF">GUK36_43415</name>
</gene>